<dbReference type="InterPro" id="IPR051171">
    <property type="entry name" value="CaCA"/>
</dbReference>
<keyword evidence="4" id="KW-0813">Transport</keyword>
<keyword evidence="3" id="KW-0106">Calcium</keyword>
<keyword evidence="1" id="KW-0732">Signal</keyword>
<evidence type="ECO:0000259" key="5">
    <source>
        <dbReference type="SMART" id="SM00237"/>
    </source>
</evidence>
<organism evidence="6 7">
    <name type="scientific">Vreelandella olivaria</name>
    <dbReference type="NCBI Taxonomy" id="390919"/>
    <lineage>
        <taxon>Bacteria</taxon>
        <taxon>Pseudomonadati</taxon>
        <taxon>Pseudomonadota</taxon>
        <taxon>Gammaproteobacteria</taxon>
        <taxon>Oceanospirillales</taxon>
        <taxon>Halomonadaceae</taxon>
        <taxon>Vreelandella</taxon>
    </lineage>
</organism>
<dbReference type="Gene3D" id="2.60.40.2030">
    <property type="match status" value="1"/>
</dbReference>
<keyword evidence="2" id="KW-0677">Repeat</keyword>
<sequence length="162" mass="17541">MAGISTYVASIGRHGQDPDVNGTQDSSFGEIGGFQRVSHYQQWIDQSLRQMDTNAPTRPEDVVTSIQEGNSGTQLVYFLLEFNGVRSDPGQWLSVDYATRDGTANAGEDYLAVADTLILYPGENQATIAVEVIGEMTPEPDETFYLDVFNPVGGSLVLALSS</sequence>
<evidence type="ECO:0000256" key="3">
    <source>
        <dbReference type="ARBA" id="ARBA00022837"/>
    </source>
</evidence>
<dbReference type="InterPro" id="IPR038081">
    <property type="entry name" value="CalX-like_sf"/>
</dbReference>
<dbReference type="Proteomes" id="UP000289555">
    <property type="component" value="Chromosome"/>
</dbReference>
<evidence type="ECO:0000256" key="2">
    <source>
        <dbReference type="ARBA" id="ARBA00022737"/>
    </source>
</evidence>
<gene>
    <name evidence="6" type="ORF">HORIV_21110</name>
</gene>
<dbReference type="PANTHER" id="PTHR11878">
    <property type="entry name" value="SODIUM/CALCIUM EXCHANGER"/>
    <property type="match status" value="1"/>
</dbReference>
<dbReference type="SMART" id="SM00237">
    <property type="entry name" value="Calx_beta"/>
    <property type="match status" value="1"/>
</dbReference>
<evidence type="ECO:0000313" key="6">
    <source>
        <dbReference type="EMBL" id="BBI49690.1"/>
    </source>
</evidence>
<evidence type="ECO:0000256" key="1">
    <source>
        <dbReference type="ARBA" id="ARBA00022729"/>
    </source>
</evidence>
<dbReference type="InterPro" id="IPR003644">
    <property type="entry name" value="Calx_beta"/>
</dbReference>
<dbReference type="SUPFAM" id="SSF141072">
    <property type="entry name" value="CalX-like"/>
    <property type="match status" value="1"/>
</dbReference>
<proteinExistence type="predicted"/>
<protein>
    <recommendedName>
        <fullName evidence="5">Calx-beta domain-containing protein</fullName>
    </recommendedName>
</protein>
<evidence type="ECO:0000313" key="7">
    <source>
        <dbReference type="Proteomes" id="UP000289555"/>
    </source>
</evidence>
<reference evidence="7" key="1">
    <citation type="journal article" date="2019" name="Microbiol. Resour. Announc.">
        <title>Complete Genome Sequence of Halomonas olivaria, a Moderately Halophilic Bacterium Isolated from Olive Processing Effluents, Obtained by Nanopore Sequencing.</title>
        <authorList>
            <person name="Nagata S."/>
            <person name="Ii K.M."/>
            <person name="Tsukimi T."/>
            <person name="Miura M.C."/>
            <person name="Galipon J."/>
            <person name="Arakawa K."/>
        </authorList>
    </citation>
    <scope>NUCLEOTIDE SEQUENCE [LARGE SCALE GENOMIC DNA]</scope>
    <source>
        <strain evidence="7">TYRC17</strain>
    </source>
</reference>
<dbReference type="Pfam" id="PF03160">
    <property type="entry name" value="Calx-beta"/>
    <property type="match status" value="1"/>
</dbReference>
<dbReference type="PANTHER" id="PTHR11878:SF65">
    <property type="entry name" value="NA_CA-EXCHANGE PROTEIN, ISOFORM G"/>
    <property type="match status" value="1"/>
</dbReference>
<dbReference type="EMBL" id="AP019416">
    <property type="protein sequence ID" value="BBI49690.1"/>
    <property type="molecule type" value="Genomic_DNA"/>
</dbReference>
<accession>A0ABN5WS79</accession>
<keyword evidence="7" id="KW-1185">Reference proteome</keyword>
<feature type="domain" description="Calx-beta" evidence="5">
    <location>
        <begin position="53"/>
        <end position="149"/>
    </location>
</feature>
<keyword evidence="4" id="KW-0406">Ion transport</keyword>
<name>A0ABN5WS79_9GAMM</name>
<evidence type="ECO:0000256" key="4">
    <source>
        <dbReference type="ARBA" id="ARBA00023065"/>
    </source>
</evidence>